<dbReference type="Gramene" id="scaffold_500938.1">
    <property type="protein sequence ID" value="scaffold_500938.1"/>
    <property type="gene ID" value="scaffold_500938.1"/>
</dbReference>
<dbReference type="Proteomes" id="UP000008694">
    <property type="component" value="Unassembled WGS sequence"/>
</dbReference>
<name>D7LNX2_ARALL</name>
<reference evidence="2" key="1">
    <citation type="journal article" date="2011" name="Nat. Genet.">
        <title>The Arabidopsis lyrata genome sequence and the basis of rapid genome size change.</title>
        <authorList>
            <person name="Hu T.T."/>
            <person name="Pattyn P."/>
            <person name="Bakker E.G."/>
            <person name="Cao J."/>
            <person name="Cheng J.-F."/>
            <person name="Clark R.M."/>
            <person name="Fahlgren N."/>
            <person name="Fawcett J.A."/>
            <person name="Grimwood J."/>
            <person name="Gundlach H."/>
            <person name="Haberer G."/>
            <person name="Hollister J.D."/>
            <person name="Ossowski S."/>
            <person name="Ottilar R.P."/>
            <person name="Salamov A.A."/>
            <person name="Schneeberger K."/>
            <person name="Spannagl M."/>
            <person name="Wang X."/>
            <person name="Yang L."/>
            <person name="Nasrallah M.E."/>
            <person name="Bergelson J."/>
            <person name="Carrington J.C."/>
            <person name="Gaut B.S."/>
            <person name="Schmutz J."/>
            <person name="Mayer K.F.X."/>
            <person name="Van de Peer Y."/>
            <person name="Grigoriev I.V."/>
            <person name="Nordborg M."/>
            <person name="Weigel D."/>
            <person name="Guo Y.-L."/>
        </authorList>
    </citation>
    <scope>NUCLEOTIDE SEQUENCE [LARGE SCALE GENOMIC DNA]</scope>
    <source>
        <strain evidence="2">cv. MN47</strain>
    </source>
</reference>
<evidence type="ECO:0000313" key="2">
    <source>
        <dbReference type="Proteomes" id="UP000008694"/>
    </source>
</evidence>
<sequence length="82" mass="9498">MKLHQSILFTYVSSTNVNGICTKHYMVTSEAKPILVSAVNLQNTVEEGSIPFWKEAYYSLVMIEKMLKQFPDLCFENTYRAR</sequence>
<gene>
    <name evidence="1" type="ORF">ARALYDRAFT_905234</name>
</gene>
<dbReference type="HOGENOM" id="CLU_2561398_0_0_1"/>
<organism evidence="2">
    <name type="scientific">Arabidopsis lyrata subsp. lyrata</name>
    <name type="common">Lyre-leaved rock-cress</name>
    <dbReference type="NCBI Taxonomy" id="81972"/>
    <lineage>
        <taxon>Eukaryota</taxon>
        <taxon>Viridiplantae</taxon>
        <taxon>Streptophyta</taxon>
        <taxon>Embryophyta</taxon>
        <taxon>Tracheophyta</taxon>
        <taxon>Spermatophyta</taxon>
        <taxon>Magnoliopsida</taxon>
        <taxon>eudicotyledons</taxon>
        <taxon>Gunneridae</taxon>
        <taxon>Pentapetalae</taxon>
        <taxon>rosids</taxon>
        <taxon>malvids</taxon>
        <taxon>Brassicales</taxon>
        <taxon>Brassicaceae</taxon>
        <taxon>Camelineae</taxon>
        <taxon>Arabidopsis</taxon>
    </lineage>
</organism>
<accession>D7LNX2</accession>
<dbReference type="AlphaFoldDB" id="D7LNX2"/>
<keyword evidence="2" id="KW-1185">Reference proteome</keyword>
<dbReference type="STRING" id="81972.D7LNX2"/>
<dbReference type="eggNOG" id="KOG1823">
    <property type="taxonomic scope" value="Eukaryota"/>
</dbReference>
<evidence type="ECO:0000313" key="1">
    <source>
        <dbReference type="EMBL" id="EFH51771.1"/>
    </source>
</evidence>
<proteinExistence type="predicted"/>
<dbReference type="EMBL" id="GL348717">
    <property type="protein sequence ID" value="EFH51771.1"/>
    <property type="molecule type" value="Genomic_DNA"/>
</dbReference>
<protein>
    <submittedName>
        <fullName evidence="1">Uncharacterized protein</fullName>
    </submittedName>
</protein>